<dbReference type="Gene3D" id="4.10.260.20">
    <property type="entry name" value="Iron hydrogenase, small subunit"/>
    <property type="match status" value="1"/>
</dbReference>
<organism evidence="2">
    <name type="scientific">human gut metagenome</name>
    <dbReference type="NCBI Taxonomy" id="408170"/>
    <lineage>
        <taxon>unclassified sequences</taxon>
        <taxon>metagenomes</taxon>
        <taxon>organismal metagenomes</taxon>
    </lineage>
</organism>
<dbReference type="InterPro" id="IPR036991">
    <property type="entry name" value="Fe_hydrogenase_ssu_sf"/>
</dbReference>
<dbReference type="GO" id="GO:0009055">
    <property type="term" value="F:electron transfer activity"/>
    <property type="evidence" value="ECO:0007669"/>
    <property type="project" value="InterPro"/>
</dbReference>
<dbReference type="InterPro" id="IPR008953">
    <property type="entry name" value="Fe_hydrogenase_HydB"/>
</dbReference>
<feature type="domain" description="Iron hydrogenase small subunit" evidence="1">
    <location>
        <begin position="1"/>
        <end position="44"/>
    </location>
</feature>
<reference evidence="2" key="1">
    <citation type="submission" date="2013-12" db="EMBL/GenBank/DDBJ databases">
        <title>A Varibaculum cambriense genome reconstructed from a premature infant gut community with otherwise low bacterial novelty that shifts toward anaerobic metabolism during the third week of life.</title>
        <authorList>
            <person name="Brown C.T."/>
            <person name="Sharon I."/>
            <person name="Thomas B.C."/>
            <person name="Castelle C.J."/>
            <person name="Morowitz M.J."/>
            <person name="Banfield J.F."/>
        </authorList>
    </citation>
    <scope>NUCLEOTIDE SEQUENCE</scope>
</reference>
<dbReference type="GO" id="GO:0042597">
    <property type="term" value="C:periplasmic space"/>
    <property type="evidence" value="ECO:0007669"/>
    <property type="project" value="InterPro"/>
</dbReference>
<gene>
    <name evidence="2" type="ORF">Q604_UNBC05236G0001</name>
</gene>
<dbReference type="AlphaFoldDB" id="W1YEE0"/>
<dbReference type="EMBL" id="AZMM01005236">
    <property type="protein sequence ID" value="ETJ40842.1"/>
    <property type="molecule type" value="Genomic_DNA"/>
</dbReference>
<proteinExistence type="predicted"/>
<evidence type="ECO:0000259" key="1">
    <source>
        <dbReference type="SMART" id="SM00902"/>
    </source>
</evidence>
<comment type="caution">
    <text evidence="2">The sequence shown here is derived from an EMBL/GenBank/DDBJ whole genome shotgun (WGS) entry which is preliminary data.</text>
</comment>
<sequence length="58" mass="6915">IDKNKPQRKSHENEDIKKLYDEFLGERGGHNAHKYLHTHYFDKSNPYSKKNDVSLQTN</sequence>
<dbReference type="Pfam" id="PF02256">
    <property type="entry name" value="Fe_hyd_SSU"/>
    <property type="match status" value="1"/>
</dbReference>
<dbReference type="SUPFAM" id="SSF48674">
    <property type="entry name" value="Fe-only hydrogenase smaller subunit"/>
    <property type="match status" value="1"/>
</dbReference>
<dbReference type="GO" id="GO:0051536">
    <property type="term" value="F:iron-sulfur cluster binding"/>
    <property type="evidence" value="ECO:0007669"/>
    <property type="project" value="InterPro"/>
</dbReference>
<evidence type="ECO:0000313" key="2">
    <source>
        <dbReference type="EMBL" id="ETJ40842.1"/>
    </source>
</evidence>
<name>W1YEE0_9ZZZZ</name>
<accession>W1YEE0</accession>
<dbReference type="GO" id="GO:0005506">
    <property type="term" value="F:iron ion binding"/>
    <property type="evidence" value="ECO:0007669"/>
    <property type="project" value="InterPro"/>
</dbReference>
<feature type="non-terminal residue" evidence="2">
    <location>
        <position position="1"/>
    </location>
</feature>
<dbReference type="GO" id="GO:0008901">
    <property type="term" value="F:ferredoxin hydrogenase activity"/>
    <property type="evidence" value="ECO:0007669"/>
    <property type="project" value="InterPro"/>
</dbReference>
<dbReference type="InterPro" id="IPR003149">
    <property type="entry name" value="Fe_hydrogenase_ssu"/>
</dbReference>
<protein>
    <recommendedName>
        <fullName evidence="1">Iron hydrogenase small subunit domain-containing protein</fullName>
    </recommendedName>
</protein>
<dbReference type="SMART" id="SM00902">
    <property type="entry name" value="Fe_hyd_SSU"/>
    <property type="match status" value="1"/>
</dbReference>